<proteinExistence type="predicted"/>
<reference evidence="1" key="1">
    <citation type="submission" date="2022-07" db="EMBL/GenBank/DDBJ databases">
        <title>Phylogenomic reconstructions and comparative analyses of Kickxellomycotina fungi.</title>
        <authorList>
            <person name="Reynolds N.K."/>
            <person name="Stajich J.E."/>
            <person name="Barry K."/>
            <person name="Grigoriev I.V."/>
            <person name="Crous P."/>
            <person name="Smith M.E."/>
        </authorList>
    </citation>
    <scope>NUCLEOTIDE SEQUENCE</scope>
    <source>
        <strain evidence="1">Benny 63K</strain>
    </source>
</reference>
<dbReference type="EMBL" id="JANBPG010000588">
    <property type="protein sequence ID" value="KAJ1895279.1"/>
    <property type="molecule type" value="Genomic_DNA"/>
</dbReference>
<comment type="caution">
    <text evidence="1">The sequence shown here is derived from an EMBL/GenBank/DDBJ whole genome shotgun (WGS) entry which is preliminary data.</text>
</comment>
<name>A0ACC1IIZ2_9FUNG</name>
<sequence>MLTTGCRRHCRSLLHYSTAAERLASYKNEDMASVDHLVIGAGVVGLAVGRALSSGSGIRKGASARSTLVIDKNKQFGMETSSRNSEVIHGGIYYPKDSLRTRLCIEGKHLMYEYCKQNDVPHRRIGKWVVAQDDKQAEYLSRLAQHCTDLGISTEMIGESQAQQIEPNVRAHMALVSPTTGIVDTHAFMAALHRDLLDNGADFAANTEVVAIEHIDNEYRVLVSTSDPDTPYMGIRAATVVNAAGLWADRITDMLAPQSKHDWHTQYRLHFAKGRYYMYTGDARIRVQRLIYPVPDKHITSLGTHLIIDMGGAIRFGPDIEWIKSNDDYSIDSGDQNQPFMNDVAAEIAKYLPSIRTEDLSPGYTGIRPKLQPPGGAFRDFVVREESDAGFPGFVNLVGIESPGLTSSLAIARLVDQLLN</sequence>
<organism evidence="1 2">
    <name type="scientific">Kickxella alabastrina</name>
    <dbReference type="NCBI Taxonomy" id="61397"/>
    <lineage>
        <taxon>Eukaryota</taxon>
        <taxon>Fungi</taxon>
        <taxon>Fungi incertae sedis</taxon>
        <taxon>Zoopagomycota</taxon>
        <taxon>Kickxellomycotina</taxon>
        <taxon>Kickxellomycetes</taxon>
        <taxon>Kickxellales</taxon>
        <taxon>Kickxellaceae</taxon>
        <taxon>Kickxella</taxon>
    </lineage>
</organism>
<dbReference type="Proteomes" id="UP001150581">
    <property type="component" value="Unassembled WGS sequence"/>
</dbReference>
<accession>A0ACC1IIZ2</accession>
<evidence type="ECO:0000313" key="1">
    <source>
        <dbReference type="EMBL" id="KAJ1895279.1"/>
    </source>
</evidence>
<keyword evidence="2" id="KW-1185">Reference proteome</keyword>
<gene>
    <name evidence="1" type="ORF">LPJ66_004692</name>
</gene>
<protein>
    <submittedName>
        <fullName evidence="1">Uncharacterized protein</fullName>
    </submittedName>
</protein>
<evidence type="ECO:0000313" key="2">
    <source>
        <dbReference type="Proteomes" id="UP001150581"/>
    </source>
</evidence>